<dbReference type="Pfam" id="PF00534">
    <property type="entry name" value="Glycos_transf_1"/>
    <property type="match status" value="1"/>
</dbReference>
<gene>
    <name evidence="3" type="ORF">C484_11211</name>
</gene>
<name>M0A075_9EURY</name>
<dbReference type="Gene3D" id="3.40.50.2000">
    <property type="entry name" value="Glycogen Phosphorylase B"/>
    <property type="match status" value="2"/>
</dbReference>
<dbReference type="PANTHER" id="PTHR45947:SF3">
    <property type="entry name" value="SULFOQUINOVOSYL TRANSFERASE SQD2"/>
    <property type="match status" value="1"/>
</dbReference>
<keyword evidence="3" id="KW-0808">Transferase</keyword>
<dbReference type="PANTHER" id="PTHR45947">
    <property type="entry name" value="SULFOQUINOVOSYL TRANSFERASE SQD2"/>
    <property type="match status" value="1"/>
</dbReference>
<dbReference type="SUPFAM" id="SSF53756">
    <property type="entry name" value="UDP-Glycosyltransferase/glycogen phosphorylase"/>
    <property type="match status" value="1"/>
</dbReference>
<comment type="caution">
    <text evidence="3">The sequence shown here is derived from an EMBL/GenBank/DDBJ whole genome shotgun (WGS) entry which is preliminary data.</text>
</comment>
<dbReference type="RefSeq" id="WP_006825993.1">
    <property type="nucleotide sequence ID" value="NZ_AOIL01000042.1"/>
</dbReference>
<feature type="domain" description="Glycosyl transferase family 1" evidence="1">
    <location>
        <begin position="186"/>
        <end position="347"/>
    </location>
</feature>
<dbReference type="AlphaFoldDB" id="M0A075"/>
<dbReference type="GO" id="GO:0016757">
    <property type="term" value="F:glycosyltransferase activity"/>
    <property type="evidence" value="ECO:0007669"/>
    <property type="project" value="InterPro"/>
</dbReference>
<accession>M0A075</accession>
<organism evidence="3 4">
    <name type="scientific">Natrialba taiwanensis DSM 12281</name>
    <dbReference type="NCBI Taxonomy" id="1230458"/>
    <lineage>
        <taxon>Archaea</taxon>
        <taxon>Methanobacteriati</taxon>
        <taxon>Methanobacteriota</taxon>
        <taxon>Stenosarchaea group</taxon>
        <taxon>Halobacteria</taxon>
        <taxon>Halobacteriales</taxon>
        <taxon>Natrialbaceae</taxon>
        <taxon>Natrialba</taxon>
    </lineage>
</organism>
<evidence type="ECO:0000259" key="2">
    <source>
        <dbReference type="Pfam" id="PF13439"/>
    </source>
</evidence>
<dbReference type="OrthoDB" id="132546at2157"/>
<feature type="domain" description="Glycosyltransferase subfamily 4-like N-terminal" evidence="2">
    <location>
        <begin position="16"/>
        <end position="179"/>
    </location>
</feature>
<dbReference type="STRING" id="1230458.C484_11211"/>
<dbReference type="InterPro" id="IPR050194">
    <property type="entry name" value="Glycosyltransferase_grp1"/>
</dbReference>
<evidence type="ECO:0000259" key="1">
    <source>
        <dbReference type="Pfam" id="PF00534"/>
    </source>
</evidence>
<sequence>MRILRVAQKVYPDVKGGGPYHVHAMSRDQAAMGHDVTVLTVRYDDSLPHVEERDGYTVVRYDPAVTLLGNDISPGLAQYLSAAEDFDVMHAHSHLYFATNLAALKRFLGDIPLAITNHGLYSQNAPEWVFDLYLRSIGRWTFNQADVVFCYTDTDKERVREFGVSSRIEVVSNGIDTERFTPNGSESELIESDGPVVLFVGRLVEGKQPTVAIDIVSRLQSKHPELALYICGDGALRGELEDLIAHNELNQSVSLLGQVPYDEMPAIYRTADVLLLPSTAEGLPRTVLEAFASETPVVASNLDHIRETVRNGGKTAPPEKPAAFSEQIDHLLSEPDTREHLAKRGRQLATRTHQWRTTVEATTATLESLLA</sequence>
<dbReference type="EMBL" id="AOIL01000042">
    <property type="protein sequence ID" value="ELY90788.1"/>
    <property type="molecule type" value="Genomic_DNA"/>
</dbReference>
<dbReference type="CDD" id="cd03801">
    <property type="entry name" value="GT4_PimA-like"/>
    <property type="match status" value="1"/>
</dbReference>
<evidence type="ECO:0000313" key="3">
    <source>
        <dbReference type="EMBL" id="ELY90788.1"/>
    </source>
</evidence>
<dbReference type="InterPro" id="IPR001296">
    <property type="entry name" value="Glyco_trans_1"/>
</dbReference>
<dbReference type="PATRIC" id="fig|1230458.4.peg.2250"/>
<proteinExistence type="predicted"/>
<reference evidence="3 4" key="1">
    <citation type="journal article" date="2014" name="PLoS Genet.">
        <title>Phylogenetically driven sequencing of extremely halophilic archaea reveals strategies for static and dynamic osmo-response.</title>
        <authorList>
            <person name="Becker E.A."/>
            <person name="Seitzer P.M."/>
            <person name="Tritt A."/>
            <person name="Larsen D."/>
            <person name="Krusor M."/>
            <person name="Yao A.I."/>
            <person name="Wu D."/>
            <person name="Madern D."/>
            <person name="Eisen J.A."/>
            <person name="Darling A.E."/>
            <person name="Facciotti M.T."/>
        </authorList>
    </citation>
    <scope>NUCLEOTIDE SEQUENCE [LARGE SCALE GENOMIC DNA]</scope>
    <source>
        <strain evidence="3 4">DSM 12281</strain>
    </source>
</reference>
<dbReference type="Pfam" id="PF13439">
    <property type="entry name" value="Glyco_transf_4"/>
    <property type="match status" value="1"/>
</dbReference>
<protein>
    <submittedName>
        <fullName evidence="3">Group 1 glycosyl transferase</fullName>
    </submittedName>
</protein>
<keyword evidence="4" id="KW-1185">Reference proteome</keyword>
<dbReference type="InterPro" id="IPR028098">
    <property type="entry name" value="Glyco_trans_4-like_N"/>
</dbReference>
<evidence type="ECO:0000313" key="4">
    <source>
        <dbReference type="Proteomes" id="UP000011648"/>
    </source>
</evidence>
<dbReference type="Proteomes" id="UP000011648">
    <property type="component" value="Unassembled WGS sequence"/>
</dbReference>